<dbReference type="KEGG" id="caer:CSV91_02855"/>
<dbReference type="InterPro" id="IPR007345">
    <property type="entry name" value="Polysacch_pyruvyl_Trfase"/>
</dbReference>
<sequence length="433" mass="48362">MPNSYVIVPCCSDLNRGDQALVWETRRIAEDAGLKGKYYFTSEANEPVVQSEKRGFTRILPVLEHPSRKFKNKENVQYSTALKVKWGVVALGDLVVSLCLLTKLGRKILKPLLSAKTRDSLEVMENMTALLVKGGGFFQFYGGLTSSYTAYFDAYHIFLASRLGKPIYMMPNSLGPFDGPMVKWIVRKALSKCSLVSARESISRDMTSQELGLEPALSPDLAFNLQPSQLDKDEVFTKYDIPIGRKVVAITVRPYRFPNASDPKTAYESFKKGVADFVEWLYGQGYIAVFVNHTLAVNSHENDFACITDISKMLPDECYRVISNTDYDCRDLKCLYSFCDYIVGTRFHSVIFSLASGVPALAISYVGNKSVGIMSDMGLSDYVLHIDSVSADELKAKFTMLAQNEEEVKAKLSTYMNNIPVERKKLVGLIEGA</sequence>
<dbReference type="SUPFAM" id="SSF53756">
    <property type="entry name" value="UDP-Glycosyltransferase/glycogen phosphorylase"/>
    <property type="match status" value="1"/>
</dbReference>
<evidence type="ECO:0000259" key="1">
    <source>
        <dbReference type="Pfam" id="PF04230"/>
    </source>
</evidence>
<dbReference type="RefSeq" id="WP_099431730.1">
    <property type="nucleotide sequence ID" value="NZ_CP024160.1"/>
</dbReference>
<dbReference type="PANTHER" id="PTHR36836:SF1">
    <property type="entry name" value="COLANIC ACID BIOSYNTHESIS PROTEIN WCAK"/>
    <property type="match status" value="1"/>
</dbReference>
<evidence type="ECO:0000313" key="2">
    <source>
        <dbReference type="EMBL" id="ATP53568.1"/>
    </source>
</evidence>
<accession>A0A2D1TW29</accession>
<dbReference type="AlphaFoldDB" id="A0A2D1TW29"/>
<gene>
    <name evidence="2" type="ORF">CSV91_02855</name>
</gene>
<name>A0A2D1TW29_9ACTN</name>
<dbReference type="PANTHER" id="PTHR36836">
    <property type="entry name" value="COLANIC ACID BIOSYNTHESIS PROTEIN WCAK"/>
    <property type="match status" value="1"/>
</dbReference>
<dbReference type="Pfam" id="PF04230">
    <property type="entry name" value="PS_pyruv_trans"/>
    <property type="match status" value="1"/>
</dbReference>
<reference evidence="2 3" key="1">
    <citation type="submission" date="2017-10" db="EMBL/GenBank/DDBJ databases">
        <title>Complete genome sequence of Collinsella aerofaciens isolated from the gut of a healthy adult Indian.</title>
        <authorList>
            <person name="Bag S."/>
            <person name="Ghosh T.S."/>
            <person name="Das B."/>
        </authorList>
    </citation>
    <scope>NUCLEOTIDE SEQUENCE [LARGE SCALE GENOMIC DNA]</scope>
    <source>
        <strain evidence="3">indica</strain>
    </source>
</reference>
<organism evidence="2 3">
    <name type="scientific">Collinsella aerofaciens</name>
    <dbReference type="NCBI Taxonomy" id="74426"/>
    <lineage>
        <taxon>Bacteria</taxon>
        <taxon>Bacillati</taxon>
        <taxon>Actinomycetota</taxon>
        <taxon>Coriobacteriia</taxon>
        <taxon>Coriobacteriales</taxon>
        <taxon>Coriobacteriaceae</taxon>
        <taxon>Collinsella</taxon>
    </lineage>
</organism>
<protein>
    <recommendedName>
        <fullName evidence="1">Polysaccharide pyruvyl transferase domain-containing protein</fullName>
    </recommendedName>
</protein>
<evidence type="ECO:0000313" key="3">
    <source>
        <dbReference type="Proteomes" id="UP000225608"/>
    </source>
</evidence>
<dbReference type="EMBL" id="CP024160">
    <property type="protein sequence ID" value="ATP53568.1"/>
    <property type="molecule type" value="Genomic_DNA"/>
</dbReference>
<dbReference type="Proteomes" id="UP000225608">
    <property type="component" value="Chromosome"/>
</dbReference>
<proteinExistence type="predicted"/>
<feature type="domain" description="Polysaccharide pyruvyl transferase" evidence="1">
    <location>
        <begin position="15"/>
        <end position="365"/>
    </location>
</feature>